<evidence type="ECO:0000256" key="3">
    <source>
        <dbReference type="ARBA" id="ARBA00022450"/>
    </source>
</evidence>
<evidence type="ECO:0000256" key="1">
    <source>
        <dbReference type="ARBA" id="ARBA00001957"/>
    </source>
</evidence>
<dbReference type="PROSITE" id="PS00012">
    <property type="entry name" value="PHOSPHOPANTETHEINE"/>
    <property type="match status" value="6"/>
</dbReference>
<dbReference type="InterPro" id="IPR042099">
    <property type="entry name" value="ANL_N_sf"/>
</dbReference>
<evidence type="ECO:0000256" key="2">
    <source>
        <dbReference type="ARBA" id="ARBA00006432"/>
    </source>
</evidence>
<dbReference type="Gene3D" id="3.40.50.12780">
    <property type="entry name" value="N-terminal domain of ligase-like"/>
    <property type="match status" value="2"/>
</dbReference>
<dbReference type="SUPFAM" id="SSF56801">
    <property type="entry name" value="Acetyl-CoA synthetase-like"/>
    <property type="match status" value="6"/>
</dbReference>
<dbReference type="InterPro" id="IPR020802">
    <property type="entry name" value="TesA-like"/>
</dbReference>
<keyword evidence="9" id="KW-1185">Reference proteome</keyword>
<dbReference type="GO" id="GO:0031177">
    <property type="term" value="F:phosphopantetheine binding"/>
    <property type="evidence" value="ECO:0007669"/>
    <property type="project" value="InterPro"/>
</dbReference>
<dbReference type="InterPro" id="IPR023213">
    <property type="entry name" value="CAT-like_dom_sf"/>
</dbReference>
<evidence type="ECO:0000313" key="8">
    <source>
        <dbReference type="EMBL" id="NYG35461.1"/>
    </source>
</evidence>
<evidence type="ECO:0000256" key="6">
    <source>
        <dbReference type="ARBA" id="ARBA00022737"/>
    </source>
</evidence>
<dbReference type="InterPro" id="IPR036736">
    <property type="entry name" value="ACP-like_sf"/>
</dbReference>
<dbReference type="Gene3D" id="3.40.50.980">
    <property type="match status" value="8"/>
</dbReference>
<dbReference type="NCBIfam" id="NF003417">
    <property type="entry name" value="PRK04813.1"/>
    <property type="match status" value="6"/>
</dbReference>
<evidence type="ECO:0000259" key="7">
    <source>
        <dbReference type="PROSITE" id="PS50075"/>
    </source>
</evidence>
<evidence type="ECO:0000256" key="4">
    <source>
        <dbReference type="ARBA" id="ARBA00022553"/>
    </source>
</evidence>
<dbReference type="InterPro" id="IPR006162">
    <property type="entry name" value="Ppantetheine_attach_site"/>
</dbReference>
<dbReference type="InterPro" id="IPR001242">
    <property type="entry name" value="Condensation_dom"/>
</dbReference>
<dbReference type="Gene3D" id="2.30.38.10">
    <property type="entry name" value="Luciferase, Domain 3"/>
    <property type="match status" value="4"/>
</dbReference>
<dbReference type="InterPro" id="IPR025110">
    <property type="entry name" value="AMP-bd_C"/>
</dbReference>
<comment type="cofactor">
    <cofactor evidence="1">
        <name>pantetheine 4'-phosphate</name>
        <dbReference type="ChEBI" id="CHEBI:47942"/>
    </cofactor>
</comment>
<dbReference type="CDD" id="cd17646">
    <property type="entry name" value="A_NRPS_AB3403-like"/>
    <property type="match status" value="1"/>
</dbReference>
<gene>
    <name evidence="8" type="ORF">BDD16_004523</name>
</gene>
<dbReference type="InterPro" id="IPR020845">
    <property type="entry name" value="AMP-binding_CS"/>
</dbReference>
<dbReference type="Pfam" id="PF00668">
    <property type="entry name" value="Condensation"/>
    <property type="match status" value="7"/>
</dbReference>
<dbReference type="CDD" id="cd17643">
    <property type="entry name" value="A_NRPS_Cytc1-like"/>
    <property type="match status" value="2"/>
</dbReference>
<feature type="domain" description="Carrier" evidence="7">
    <location>
        <begin position="5630"/>
        <end position="5705"/>
    </location>
</feature>
<dbReference type="SUPFAM" id="SSF53474">
    <property type="entry name" value="alpha/beta-Hydrolases"/>
    <property type="match status" value="1"/>
</dbReference>
<feature type="domain" description="Carrier" evidence="7">
    <location>
        <begin position="3067"/>
        <end position="3141"/>
    </location>
</feature>
<dbReference type="GO" id="GO:0043041">
    <property type="term" value="P:amino acid activation for nonribosomal peptide biosynthetic process"/>
    <property type="evidence" value="ECO:0007669"/>
    <property type="project" value="TreeGrafter"/>
</dbReference>
<keyword evidence="3" id="KW-0596">Phosphopantetheine</keyword>
<dbReference type="InterPro" id="IPR010060">
    <property type="entry name" value="NRPS_synth"/>
</dbReference>
<dbReference type="SUPFAM" id="SSF47336">
    <property type="entry name" value="ACP-like"/>
    <property type="match status" value="6"/>
</dbReference>
<dbReference type="InterPro" id="IPR009081">
    <property type="entry name" value="PP-bd_ACP"/>
</dbReference>
<dbReference type="NCBIfam" id="NF004282">
    <property type="entry name" value="PRK05691.1"/>
    <property type="match status" value="5"/>
</dbReference>
<dbReference type="Pfam" id="PF00550">
    <property type="entry name" value="PP-binding"/>
    <property type="match status" value="6"/>
</dbReference>
<feature type="domain" description="Carrier" evidence="7">
    <location>
        <begin position="971"/>
        <end position="1046"/>
    </location>
</feature>
<feature type="domain" description="Carrier" evidence="7">
    <location>
        <begin position="2023"/>
        <end position="2098"/>
    </location>
</feature>
<organism evidence="8 9">
    <name type="scientific">Sphaerotilus montanus</name>
    <dbReference type="NCBI Taxonomy" id="522889"/>
    <lineage>
        <taxon>Bacteria</taxon>
        <taxon>Pseudomonadati</taxon>
        <taxon>Pseudomonadota</taxon>
        <taxon>Betaproteobacteria</taxon>
        <taxon>Burkholderiales</taxon>
        <taxon>Sphaerotilaceae</taxon>
        <taxon>Sphaerotilus</taxon>
    </lineage>
</organism>
<keyword evidence="4" id="KW-0597">Phosphoprotein</keyword>
<dbReference type="Gene3D" id="1.10.1200.10">
    <property type="entry name" value="ACP-like"/>
    <property type="match status" value="6"/>
</dbReference>
<comment type="similarity">
    <text evidence="2">Belongs to the ATP-dependent AMP-binding enzyme family.</text>
</comment>
<protein>
    <submittedName>
        <fullName evidence="8">Amino acid adenylation domain-containing protein/non-ribosomal peptide synthase protein (TIGR01720 family)</fullName>
    </submittedName>
</protein>
<feature type="domain" description="Carrier" evidence="7">
    <location>
        <begin position="6694"/>
        <end position="6769"/>
    </location>
</feature>
<dbReference type="RefSeq" id="WP_179636355.1">
    <property type="nucleotide sequence ID" value="NZ_JACCFH010000002.1"/>
</dbReference>
<dbReference type="FunFam" id="3.40.50.12780:FF:000012">
    <property type="entry name" value="Non-ribosomal peptide synthetase"/>
    <property type="match status" value="6"/>
</dbReference>
<dbReference type="NCBIfam" id="TIGR01720">
    <property type="entry name" value="NRPS-para261"/>
    <property type="match status" value="1"/>
</dbReference>
<dbReference type="GO" id="GO:0005737">
    <property type="term" value="C:cytoplasm"/>
    <property type="evidence" value="ECO:0007669"/>
    <property type="project" value="TreeGrafter"/>
</dbReference>
<dbReference type="Pfam" id="PF00501">
    <property type="entry name" value="AMP-binding"/>
    <property type="match status" value="6"/>
</dbReference>
<accession>A0A7Y9R3I5</accession>
<dbReference type="InterPro" id="IPR045851">
    <property type="entry name" value="AMP-bd_C_sf"/>
</dbReference>
<dbReference type="CDD" id="cd19531">
    <property type="entry name" value="LCL_NRPS-like"/>
    <property type="match status" value="4"/>
</dbReference>
<dbReference type="Gene3D" id="3.30.559.10">
    <property type="entry name" value="Chloramphenicol acetyltransferase-like domain"/>
    <property type="match status" value="7"/>
</dbReference>
<dbReference type="FunFam" id="3.30.300.30:FF:000010">
    <property type="entry name" value="Enterobactin synthetase component F"/>
    <property type="match status" value="6"/>
</dbReference>
<dbReference type="PROSITE" id="PS00455">
    <property type="entry name" value="AMP_BINDING"/>
    <property type="match status" value="6"/>
</dbReference>
<dbReference type="InterPro" id="IPR020806">
    <property type="entry name" value="PKS_PP-bd"/>
</dbReference>
<dbReference type="SMART" id="SM00823">
    <property type="entry name" value="PKS_PP"/>
    <property type="match status" value="6"/>
</dbReference>
<evidence type="ECO:0000313" key="9">
    <source>
        <dbReference type="Proteomes" id="UP000518288"/>
    </source>
</evidence>
<dbReference type="FunFam" id="3.30.559.30:FF:000001">
    <property type="entry name" value="Non-ribosomal peptide synthetase"/>
    <property type="match status" value="3"/>
</dbReference>
<dbReference type="InterPro" id="IPR001031">
    <property type="entry name" value="Thioesterase"/>
</dbReference>
<dbReference type="Gene3D" id="3.30.559.30">
    <property type="entry name" value="Nonribosomal peptide synthetase, condensation domain"/>
    <property type="match status" value="7"/>
</dbReference>
<dbReference type="InterPro" id="IPR029058">
    <property type="entry name" value="AB_hydrolase_fold"/>
</dbReference>
<proteinExistence type="inferred from homology"/>
<dbReference type="SMART" id="SM00824">
    <property type="entry name" value="PKS_TE"/>
    <property type="match status" value="1"/>
</dbReference>
<dbReference type="NCBIfam" id="TIGR01733">
    <property type="entry name" value="AA-adenyl-dom"/>
    <property type="match status" value="6"/>
</dbReference>
<dbReference type="InterPro" id="IPR000873">
    <property type="entry name" value="AMP-dep_synth/lig_dom"/>
</dbReference>
<dbReference type="FunFam" id="1.10.1200.10:FF:000005">
    <property type="entry name" value="Nonribosomal peptide synthetase 1"/>
    <property type="match status" value="4"/>
</dbReference>
<dbReference type="FunFam" id="3.40.50.980:FF:000001">
    <property type="entry name" value="Non-ribosomal peptide synthetase"/>
    <property type="match status" value="6"/>
</dbReference>
<dbReference type="Pfam" id="PF13193">
    <property type="entry name" value="AMP-binding_C"/>
    <property type="match status" value="6"/>
</dbReference>
<sequence>MRAPHLTVHPLSSSQREIWFDQMLHEGVALYNIGGWVDLPGEIDVEMFRTAVQMLIRRHDALRLVLMDTADEDGMPLQKVVEPWAAEVPLHDFSGEADPRGAAHAWMQARFEEPFTLIGQPLWRYDLVKMGPSEYGWLLQYHHLIVDGWGVALINRSLAEIYSSLAEQAWSEIAPSPSYTAFIASDREYVESPAFERDRAYWLAQYANGAPEPLLQARHHATAPKSEGTAGSAVQSMHLPRAMYRELEALAAEQGASVFHVLLGALYVYFTRTGQREDFAVGLPVLNRSNAQMRATAGLFVGVTPAHFQFGREITFVELIRGIGKALKGHYRHQRFPVSEINRAVGLQAARSALFDVTLSFENSGNDMDFAGIRGQLIPVLNGHAQDPLTVFVRDFHDAHDVQVDFVHNLAYLDEAEVRALQERFHVLLAAALESRGQTSVQALPVMTGHDEERLRAWNQTDADYPQDLTVVDLFEAQVDTSPDATAVVFEGQRLSYAQLDRRANQVAHALIEQGVGPDTLVGLCVPRSLEMVVGLLGILKAGGAYVPLDPDYPQDRLTFMVTDAQAQVVLSHSAVLDRLPLSEAQVLRLDDSNVWASQPGSRPARQASPHDLAYVIYTSGSTGVPKGAMNEHRGVVNRLQWMQDEYRLDAADVVLQKTPFSFDVSVWEFFWPLMTGARLVLARPGGHQEPQYLAELITHERITTLHFVPPMLGAFLELATLPAGHALRRIVCSGEALPVDLERRCLERLPEVGLHNLYGPTEAAVDVTYWPCEPGSLGESVPIGRPVSNTRVHLLDTDQQPVPPGVPGELCIAGVQVGRGYLNRPELTAEKFIVAEVLGRAERLYRTGDLARWLPDGNLEYLGRLDHQVKLRGFRIELGEVESALSAHEAVSAAAVVLREREGVKALAGYVVLRSAVEVSELKGWLKARLPEYMVPSSLTVLESLPLTPNGKVDRRALPEPELAVSVGRALSGPTEELLGGIWAEVLGLASLSAESNFFELGGHSLLATRVASRIRTQLGVDCPLRVLLEQPVLVDLAAWLDTQQRGSAVETIAVLAEGEPLVLSPAQERLWFLAQLEGASSTYNMPAALRLSGELDEAALRASLVALTCRQASLRQSFPVDAAGQVRLAERAPWDPLELADLQHLDPEAQAAEVERLARAHAQAPFDLATGPLFKVGLLRLSPLEHVLLLNLHHSIADGWSIAVLVREWAALYRAARAGEAPALRPLPALPVAYRDVAAWQQRWSTSEAASAQLAWWVAQLQGAPALLELPTDFPRPAQQSYRGASFSRTLDAALSQAVERLARAQGATVFMTLLAALQLVLHRHSAQSDISVGTPVANREHAQTEHLVGLFVNTLVLRSHLDPQQPFAELLAQVRHTALGAFARQALPFERVVEALSPERSLAHAPLFQVMFVLQNNDAADFDLDGLQITPVEQSSSVAKVDLTLSAQQTPQGILCHWEFASDLFTQARIERLARHFEQALQVVTAQPDTPLQAIDILTQDDKAQLLAWNRTEADYPQDLTVVDLFERQVDQTPDATAVVFEGQALSYAQLDKQANQVAHALIEQGIQPDTLVGLCVPRSLEMVVGLLGILKAGGAYVPLDPDYPPERLAFMVTDAQARVVLSHSSVLQQLPQSQAAVLMLDQPDLWACQPDIRPARRASPQDLAYVIYTSGSTGVPKGVMIAHAALSNFLADMQPRTDIQCGQTLLAVTTLSFDIAALELYLPLVSGASVHLASREMATDARQLQACLHEQVIDLMQATPATWRMLLESGWQQHRPLTVLCGGEALPRDLGERLLAQARLLWNVYGPTETTIWSAAHAVTQDPERLGSIGRPIANTKVYILDAQQRVLPPGVPGELCIAGAGLARGYLNRPELTAEKFITAEVLGHAERLYRTGDLARWLPDGNLEYLGRLDHQVKLRGFRIELGEIESALSAHEAVSAAAVVLRQPEGTEGVKALAGYVVLRSAVEVSELKGWLKARLPEYMVPSSLTVLESLPLTPNGKVDRRALPEPELAVSVGRALSGPTEELLGGIWAEVLGLASLSAESNFFELGGHSLLATRVASRIRTQLGVDCPLRVLLEQPVLVDLAAWLDTQQRGSAVETIAVLAEGEPLVLSPAQERLWFLAQLEGASSTYNMPAALRLSGELDEAALRASLVALTCRQASLRQSFPVDAAGQVRLAERAPWDPLELADLQHLDPEAQAAEVERLARAHAQAPFDLATGPLFKVGLLRLSPLEHVLLLNLHHSIADGWSIAVLVREWAALYRAARAGEAPALRPLPALPVAYRDVAAWQQRWSTSEAASAQLAWWVAQLQGAPALLELPTDFPRPAQQSYRGASFSRTLDAALSQAVERLARAQGATVFMTLLAALQLVLHRHSAQSDISVGTPVANREHAQTEHLVGLFVNTLVLRSHLDPQQPFAELLAQVRHTALGAFARQALPFERVVEALSPERSLAHAPLFQVMFVLQNNDAADFDLDGLQITPVEQSSSVAKVDLTLSAQQTPQGILCHWEFASDLFTQARIERLARHFEQALQVVTAQPDTPLQAIDILTQDDKAQLLAWNRTEADYPQDLTVVDLFERQVDQTPDATAVVFEGQALSYAQLDKQANQVAHALIEQGIQPDTLVGLCVPRSLEMVVGLLGILKAGGAYVPLDPDYPPERLAFMVQDSKAPVLLSHSAVLDRLPPSQAAVLQLDQPVLWAGQPVSRPSRQASPHDLAYVIYTSGSTGTPKGVLLQHGGAVNLAFAQIQAFDTGPGCRVLQFAAFSFDAAAWEVLMALGSGAALHLAPSQRLREDLMAVLQQQAITHVTLPPSMLAVLPSERLPALRTLVVAGEACPPALLSVWAADRLFYNAYGPTETTVCATIASCTAEMTQAPIGVPLANTRIYILDAQQRVLPPGVPGELCIAGAGLARGYLNRPDLTAEKFITADVLGKAERLYRTGDLARRLPDGNLEYLGRLDHQVKLRGFRIELGEIESALGAHSAVSAAAVVLREREGVKALAGYVVLRAAVEVSELKGWLKARLPEYMVPSSLTVLESLPLTPNGKVDRRALPEPELAVSTDWSAPRSAAEQTLCAIWSAVLRRSDIGIHDNFFDLGGDSILSIQIVARARQAGLGLSARDVFEHQSVAELAQVVRAVRDLDAPQGAVRGLVPLTPIQARFFEAARPAPWHYNQAMLLRVPLLQERALRSALAAVLAHHDALRLRYTLDATTGEWLQSHAEVEPESVAPLHVEDLDVADTLDATTDAAAWEAELQARADHWQASLDLEKGPLTRLVLLRCPGAPERTRLLWVIHHLAVDGVSWRILLEDLQRAYAQAAAGEPAALPAKTSSFQGWSTRLQRWGQSAAFAEEAVLWQDRPALPALRADHPEGAADEALSAWQTFTLDADLTAELLHQVPAAFRTGIQDVLVSALALALHEHGGQSRMHLDLESHGRAELFADIDLGRTVGWFTSLYSVEVDLGAAKAPGQILLAVKEALRAIPHEGLACGVLEQQGQRVPHGTVLFNYLGQFDQIGQDTADGWTLAREGAGQPVQPGGQRSHLLAINGSITHGQLSLSFDYSTAQFEAASIEALIQSYGRHLRALITHCRDHFGLSPSDFALATLDQPSLDRLSRDHGRDLETLYPLSPMQHGMLFHSLVAPGSGAYITQMSLGLSRVEPAHLKAAWQGLVERHAILRSAVRHDMQPPVQVVLARVELPWREVEARDLDEAAQASLVEQILQQDRRDFDFAQAPLMRLSLVDLSHGQVRLLWSHHHLLMDGWCLPILFQELFVLYEASRLGQPSALPPVQRYQHYIAWIARQDQEQARAHWRERLLGFDTPTPVTIARHVPADVPKQPHDLALTLDAPASAELQRWARSQRLTLNAVVLGAWATLLGRYAGTDDVVFGATTSGRNVPLPGIEHMVGLFINTLPLRASLRSTALELARTLQAQQQADNAFAYSSLADIQAASDIPAGASLFDTLVVFENYPVDEALKDQRSQPFGLDDIQAQEGTNYALTLAVLPGHALGFKLSFDAARVEPASAQRLLSHFAQIVRAITVTPELPAQALEILTQDDKAQLLAWNRTEADYPQDLTVVDLFERQVDQTPDATAVVFEGQALSYAQLDKQANQVAHALIEQGIQPDTLVGLCVPRSLEMVVGLLGILKAGGAYVPLDPDYPPERLAFMVQDSKAPVLLSHSAVLDRLPPSQAAVLQLDQPVLWAGQPVSRPSRQASPHDLAYVIYTSGSTGTPKGCLMTHANISRLFSATEAWFHFGPTNTWTLFHSYAFDFSVWEIWGALAHGGRLVIVPYLVSRSPDLFRQLLLDEQVTVLNQTPSAFLQLIQADTACTFERFSLKWIIFGGEALELASLRPWFERHGDVQPQLVNMYGITETTVHVTYHALDRHSVTRGSSVIGRAIPDLRIYLLDRHLNPVPPGVAGEMHVAGAGLARGYLNRPELTAEKFITADVLGKTERLYRTGDLARWLPDGNLEYLGRIDHQVKLRGFRIELGEIESALSAHEAVSAAAAVLRERAGVKALAGYVILRAAVEVSELKVWLKSRLPEYMVPASVTVLQALPLTPNGKVDRRALPEPEMAVSVGRPLSGPTEEVLGAIWAEVLGLEGLTAEVHFFELGGHSLLATRVASRIRAQLGVDCPLRVLFEQPVLADLAAWLDAQQRGSVVEVIEPLPAGSALVLSPAQERLWFLAQLEGASSTYNMPAALRLSGELDEPALRASLTALTARQASLRQSFPVDESGQARLVERAPWDPLELTDLQHLAPEAQAAEIERLARAHAQAPFDLAAGPLFKVGLLRLNPQEHVLLINLHHSIGDGWSIAVLVREWAELYRSARAGKVPALQALPVAYRDVAAWQQRWSTSEAASAQLAWWVAQLQGAPALLELPTDFPRPAQQSYRGSSFSRTLDPALSQAVERLARAQGATVFMTLLGALQLVLHRHSGQSDISVGTPVANREHAQTEHLVGLFVNTLVIRSHLDPQRPFADLLAQVRHTSLGAFARQALPFERVVEALSPERSLAHAPLFQVMFVLQNNDSADFELDGLTLSPVAQSSSVAKVDLTLSAQQTPEGILCHWEFASDLFTQARIERLASHFAQVLDVVTRAPETPLLAVDILTSEDKAQLRVWNQTEADYPADLTVVDLFEAQVDQTPDATAVVFEGQALSYIELDQRANQVAHALIEQGIQPDTLVGLCVPRSLEMVVGLLGILKAGGAYVPLDPDYPQERLAFMVSDSNAPVVLTHSAVLDRLPRSEAQVLRLDDANAWAAQPDTRPARRASPRDLAYVIYTSGSTGVPKGVLVEHRGLANHMHWLIRTFDLHAQDRILQRTPFSFDASVWEFHAALLTGATLVVAAPERHGDADYLQDLIDRQRITVLQCVPSLLQVVLDQRTAPDTSLRQIFCGGEMLEVGLQRDFARRWPQAALHNLYGPTEATIDASGRAACQSHPAASIGAPIANTRVYILDEAQRVLPPGVPGELCIAGAGLARGYLNRPELTAEKFITADVLGKTERLYRTGDLARWLPDGNLEYLGRIDHQVKLRGFRIELGEIESALSAHEAVSAAAAVLRERAGVKALAGYVILRAAVEVSELKVWLKSRLPEYMVPASVTVLQALPLTPNGKVDRRALPEPEMAVSVGRPLSGPTEEVLGAIWAEVLGLGSLTAEAHFFELGGHSLLATRVASRIRAQLGVDCPLRLLFEQPVLADLAAWLDAQQRGSIVEVIEPLPAGSALVLSPAQERLWFLAQLEGASSTYNMPAALRLSGELDEPALRASLTALTARQASLRQSFPVDASGQARLHECAPWDPLELVDLQHLAPEAQKAEVERLACAHAQAPFDLAAGPLFKVSLLRLGQARHTLAHVLLLNLHHSIGDGWSIAVLVREWAELYRSARAGEAPALRPLPALPVAYRDVAAWQQRWSTSEAASAQLAWWVAQLQGAPALLELPTDFPRPAQQSYRGASFSRTLDAALSQAVERLARAQGATVFMTLLAALQLVLHRHSAQSDISVGTPVANREHAQTEHLVGLFVNTLVLRSHLDPQQPFAELLAQVRHTALGAFARQALPFERVVEALSPERSLAHAPLFQVMFVLQNNDAADFDLDGLQITPVEQSSSVAKVDLTLSAQQTPQGILCHWEFASDLFTQARIERLARHFEQALQVVTAQPDTPLQAIDILTQDDKAQLLAWNRTEADYPQDLTVVDLFERQVDQTPDATAVVFEGQALSYAQLDKQANQVAHALIEQGIQPDTLVGLCVPRSLEMVVGLLGILKAGGAYVPLDPDYPPERLAFMVQDSKAPVLLSHSAVLDRLPPSQAAVLQLDQPVLWAGQPVSRPSRQASPHDLAYVIYTSGSTGTPKGCLMTHANISRLFSATEAWFHFGPTNTWTLFHSYAFDFSVWEIWGALAHGGRLVIVPYLVSRSPDLFRQLLLDEQVTVLNQTPSAFLQLIQADTACTFERFSLKWIIFGGEALELASLRPWFERHGDVQPQLVNMYGITETTVHVTYHALDRHSVTRGSSVIGRAIPDLRIYLLDRHLNPVPPGVAGEMHVAGAGLARGYLNRPELTAEKFITADVLGKTERLYRTGDLARWLPDGNLEYLGRIDHQVKLRGFRIELGEIESALSAHEAVSAAAAVLRERAGVKALAGYVILRAAVEVSELKVWLKSRLPEYMVPASVTVLQAMPLTPNGKVDRRALPEPDQVSGTHHLAPRTLTEVHLTRLWEQVLGVRPISIDANFFDLGGHSLLAIRLLACVQQHFGQQLPLKVLFRSSTVAQLADHLDAPPQADLPRHVVPIQPTGHRPALYCLPGAGGQVLYFHTLARHLGAEQPVFGLQTPGIGPGERLPDSVEAHARQLVTALRTHQPEGPYRLLGHSSGARVAFEMTRQLEQQGQCVAQLVLLDATPSTPAQAYQQRRGRSALKRMMDAIDSLEAAFEQSLDLPEAMLEALPDEDSRWQCIVQRLWQRQIVPASVGVEQVRTLFRVWETAEDNHERYQPGARVQAPVWALRASDRHHDTPAWLLDDAQWDWQPHAHFPVHVQWVAGNHNTMLNEPQVRELAGVVRQALGS</sequence>
<keyword evidence="6" id="KW-0677">Repeat</keyword>
<dbReference type="Gene3D" id="3.30.300.30">
    <property type="match status" value="6"/>
</dbReference>
<dbReference type="FunFam" id="2.30.38.10:FF:000001">
    <property type="entry name" value="Non-ribosomal peptide synthetase PvdI"/>
    <property type="match status" value="6"/>
</dbReference>
<dbReference type="CDD" id="cd05930">
    <property type="entry name" value="A_NRPS"/>
    <property type="match status" value="2"/>
</dbReference>
<name>A0A7Y9R3I5_9BURK</name>
<dbReference type="SUPFAM" id="SSF52777">
    <property type="entry name" value="CoA-dependent acyltransferases"/>
    <property type="match status" value="14"/>
</dbReference>
<feature type="domain" description="Carrier" evidence="7">
    <location>
        <begin position="4582"/>
        <end position="4657"/>
    </location>
</feature>
<dbReference type="PANTHER" id="PTHR45527:SF1">
    <property type="entry name" value="FATTY ACID SYNTHASE"/>
    <property type="match status" value="1"/>
</dbReference>
<dbReference type="EMBL" id="JACCFH010000002">
    <property type="protein sequence ID" value="NYG35461.1"/>
    <property type="molecule type" value="Genomic_DNA"/>
</dbReference>
<dbReference type="GO" id="GO:0016874">
    <property type="term" value="F:ligase activity"/>
    <property type="evidence" value="ECO:0007669"/>
    <property type="project" value="UniProtKB-KW"/>
</dbReference>
<dbReference type="Pfam" id="PF00975">
    <property type="entry name" value="Thioesterase"/>
    <property type="match status" value="1"/>
</dbReference>
<dbReference type="CDD" id="cd19534">
    <property type="entry name" value="E_NRPS"/>
    <property type="match status" value="1"/>
</dbReference>
<reference evidence="8 9" key="1">
    <citation type="submission" date="2020-07" db="EMBL/GenBank/DDBJ databases">
        <title>Genomic Encyclopedia of Archaeal and Bacterial Type Strains, Phase II (KMG-II): from individual species to whole genera.</title>
        <authorList>
            <person name="Goeker M."/>
        </authorList>
    </citation>
    <scope>NUCLEOTIDE SEQUENCE [LARGE SCALE GENOMIC DNA]</scope>
    <source>
        <strain evidence="8 9">DSM 21226</strain>
    </source>
</reference>
<dbReference type="InterPro" id="IPR010071">
    <property type="entry name" value="AA_adenyl_dom"/>
</dbReference>
<dbReference type="FunFam" id="3.40.50.980:FF:000002">
    <property type="entry name" value="Enterobactin synthetase component F"/>
    <property type="match status" value="4"/>
</dbReference>
<evidence type="ECO:0000256" key="5">
    <source>
        <dbReference type="ARBA" id="ARBA00022598"/>
    </source>
</evidence>
<comment type="caution">
    <text evidence="8">The sequence shown here is derived from an EMBL/GenBank/DDBJ whole genome shotgun (WGS) entry which is preliminary data.</text>
</comment>
<dbReference type="PROSITE" id="PS50075">
    <property type="entry name" value="CARRIER"/>
    <property type="match status" value="6"/>
</dbReference>
<keyword evidence="5" id="KW-0436">Ligase</keyword>
<dbReference type="Proteomes" id="UP000518288">
    <property type="component" value="Unassembled WGS sequence"/>
</dbReference>
<dbReference type="PANTHER" id="PTHR45527">
    <property type="entry name" value="NONRIBOSOMAL PEPTIDE SYNTHETASE"/>
    <property type="match status" value="1"/>
</dbReference>
<dbReference type="CDD" id="cd19543">
    <property type="entry name" value="DCL_NRPS"/>
    <property type="match status" value="1"/>
</dbReference>
<dbReference type="Gene3D" id="3.40.50.1820">
    <property type="entry name" value="alpha/beta hydrolase"/>
    <property type="match status" value="1"/>
</dbReference>
<dbReference type="GO" id="GO:0044550">
    <property type="term" value="P:secondary metabolite biosynthetic process"/>
    <property type="evidence" value="ECO:0007669"/>
    <property type="project" value="UniProtKB-ARBA"/>
</dbReference>